<evidence type="ECO:0000313" key="4">
    <source>
        <dbReference type="EMBL" id="AKK09800.1"/>
    </source>
</evidence>
<feature type="domain" description="Cell envelope-related transcriptional attenuator" evidence="3">
    <location>
        <begin position="75"/>
        <end position="230"/>
    </location>
</feature>
<dbReference type="EMBL" id="CP011545">
    <property type="protein sequence ID" value="AKK09800.1"/>
    <property type="molecule type" value="Genomic_DNA"/>
</dbReference>
<keyword evidence="5" id="KW-1185">Reference proteome</keyword>
<dbReference type="InterPro" id="IPR004474">
    <property type="entry name" value="LytR_CpsA_psr"/>
</dbReference>
<keyword evidence="2" id="KW-0472">Membrane</keyword>
<reference evidence="5" key="2">
    <citation type="submission" date="2015-05" db="EMBL/GenBank/DDBJ databases">
        <title>Complete genome sequence of Corynebacterium testudinoris DSM 44614, recovered from necrotic lesions in the mouth of a tortoise.</title>
        <authorList>
            <person name="Ruckert C."/>
            <person name="Albersmeier A."/>
            <person name="Winkler A."/>
            <person name="Tauch A."/>
        </authorList>
    </citation>
    <scope>NUCLEOTIDE SEQUENCE [LARGE SCALE GENOMIC DNA]</scope>
    <source>
        <strain evidence="5">DSM 44614</strain>
    </source>
</reference>
<dbReference type="Proteomes" id="UP000035540">
    <property type="component" value="Chromosome"/>
</dbReference>
<name>A0A0G3HAP4_9CORY</name>
<evidence type="ECO:0000256" key="2">
    <source>
        <dbReference type="SAM" id="Phobius"/>
    </source>
</evidence>
<dbReference type="RefSeq" id="WP_047253903.1">
    <property type="nucleotide sequence ID" value="NZ_CP011545.1"/>
</dbReference>
<dbReference type="Gene3D" id="3.40.630.190">
    <property type="entry name" value="LCP protein"/>
    <property type="match status" value="1"/>
</dbReference>
<sequence length="317" mass="34307">MFSRFTLRTVALSIGGFLMVIAIILASFGAWILIGTTPHRSGSGQFSENGEEIIYEKTLLMLGVDGDGHNLEGQRTDSVLLVRLISGRVDLLSFPRDLLVPMPECTGMAGEEKLNGIFAHSSRMAGVDAGAECLSGAIQDMTNLPIDDYVVMNMDSVVTLVDQLGGIELCLAQSEVDYGIIPDITDPGCHHVNGTQALRYAQTRKYVDDGSDLSRLDRQHVMLEAVIERTSEVDPFREFPLFLRLAGTVKHMTETSLRLAEAREVTRIARTIAASDLGSAQTIPIVPADDGINLRLSPSADAYLTALHDGSPLPTHG</sequence>
<comment type="similarity">
    <text evidence="1">Belongs to the LytR/CpsA/Psr (LCP) family.</text>
</comment>
<protein>
    <submittedName>
        <fullName evidence="4">Transcriptional attenuator, LytR family</fullName>
    </submittedName>
</protein>
<dbReference type="Pfam" id="PF03816">
    <property type="entry name" value="LytR_cpsA_psr"/>
    <property type="match status" value="1"/>
</dbReference>
<keyword evidence="2" id="KW-1133">Transmembrane helix</keyword>
<feature type="transmembrane region" description="Helical" evidence="2">
    <location>
        <begin position="12"/>
        <end position="34"/>
    </location>
</feature>
<dbReference type="PANTHER" id="PTHR33392">
    <property type="entry name" value="POLYISOPRENYL-TEICHOIC ACID--PEPTIDOGLYCAN TEICHOIC ACID TRANSFERASE TAGU"/>
    <property type="match status" value="1"/>
</dbReference>
<dbReference type="AlphaFoldDB" id="A0A0G3HAP4"/>
<dbReference type="OrthoDB" id="9782542at2"/>
<dbReference type="NCBIfam" id="TIGR00350">
    <property type="entry name" value="lytR_cpsA_psr"/>
    <property type="match status" value="1"/>
</dbReference>
<organism evidence="4 5">
    <name type="scientific">Corynebacterium testudinoris</name>
    <dbReference type="NCBI Taxonomy" id="136857"/>
    <lineage>
        <taxon>Bacteria</taxon>
        <taxon>Bacillati</taxon>
        <taxon>Actinomycetota</taxon>
        <taxon>Actinomycetes</taxon>
        <taxon>Mycobacteriales</taxon>
        <taxon>Corynebacteriaceae</taxon>
        <taxon>Corynebacterium</taxon>
    </lineage>
</organism>
<dbReference type="PANTHER" id="PTHR33392:SF6">
    <property type="entry name" value="POLYISOPRENYL-TEICHOIC ACID--PEPTIDOGLYCAN TEICHOIC ACID TRANSFERASE TAGU"/>
    <property type="match status" value="1"/>
</dbReference>
<gene>
    <name evidence="4" type="ORF">CTEST_11965</name>
</gene>
<evidence type="ECO:0000256" key="1">
    <source>
        <dbReference type="ARBA" id="ARBA00006068"/>
    </source>
</evidence>
<dbReference type="InterPro" id="IPR050922">
    <property type="entry name" value="LytR/CpsA/Psr_CW_biosynth"/>
</dbReference>
<accession>A0A0G3HAP4</accession>
<evidence type="ECO:0000313" key="5">
    <source>
        <dbReference type="Proteomes" id="UP000035540"/>
    </source>
</evidence>
<keyword evidence="2" id="KW-0812">Transmembrane</keyword>
<dbReference type="KEGG" id="cted:CTEST_11965"/>
<dbReference type="PATRIC" id="fig|136857.5.peg.2363"/>
<reference evidence="4 5" key="1">
    <citation type="journal article" date="2015" name="Genome Announc.">
        <title>Complete Genome Sequence of the Type Strain Corynebacterium testudinoris DSM 44614, Recovered from Necrotic Lesions in the Mouth of a Tortoise.</title>
        <authorList>
            <person name="Ruckert C."/>
            <person name="Kriete M."/>
            <person name="Jaenicke S."/>
            <person name="Winkler A."/>
            <person name="Tauch A."/>
        </authorList>
    </citation>
    <scope>NUCLEOTIDE SEQUENCE [LARGE SCALE GENOMIC DNA]</scope>
    <source>
        <strain evidence="4 5">DSM 44614</strain>
    </source>
</reference>
<dbReference type="STRING" id="136857.CTEST_11965"/>
<evidence type="ECO:0000259" key="3">
    <source>
        <dbReference type="Pfam" id="PF03816"/>
    </source>
</evidence>
<proteinExistence type="inferred from homology"/>